<dbReference type="PANTHER" id="PTHR16026">
    <property type="entry name" value="CARTILAGE ACIDIC PROTEIN 1"/>
    <property type="match status" value="1"/>
</dbReference>
<accession>A0A956M485</accession>
<sequence>NDGDADVYLSNSGAPNKLLRNDGGAVFVDVTTGPLDQVGGAQSAAWADYDNDSDLDLYVVLSDGPNRLLRNDNGTFVEEETATILRGGAVDVGAAWGDYDNDGDQDLFVAGFGANHLYRTDSGHNTTWTDVTGSVLANTDNGRACAWADYDGDGDLDLYLANDRQPNKLYENQSVGAPLGANHWLQLDLLGIESNTTGVGAQVRVWADSQEQLREVTGGSGFNSQGSSTVEFGLGASSFVDSLEIRWPSGLVQLLTDGIPVDQSIDVEEGNETSAADLPSVPRGVALLPALPNPMSSGCSILFALPTNVERVSLAVFDLQGRRVRTLFEGAGSAGYHSVTWDARDERGRPSAAGVYLYRLEAGEISRSRKLMLIR</sequence>
<reference evidence="4" key="2">
    <citation type="journal article" date="2021" name="Microbiome">
        <title>Successional dynamics and alternative stable states in a saline activated sludge microbial community over 9 years.</title>
        <authorList>
            <person name="Wang Y."/>
            <person name="Ye J."/>
            <person name="Ju F."/>
            <person name="Liu L."/>
            <person name="Boyd J.A."/>
            <person name="Deng Y."/>
            <person name="Parks D.H."/>
            <person name="Jiang X."/>
            <person name="Yin X."/>
            <person name="Woodcroft B.J."/>
            <person name="Tyson G.W."/>
            <person name="Hugenholtz P."/>
            <person name="Polz M.F."/>
            <person name="Zhang T."/>
        </authorList>
    </citation>
    <scope>NUCLEOTIDE SEQUENCE</scope>
    <source>
        <strain evidence="4">HKST-UBA01</strain>
    </source>
</reference>
<evidence type="ECO:0000313" key="4">
    <source>
        <dbReference type="EMBL" id="MCA9730248.1"/>
    </source>
</evidence>
<dbReference type="EMBL" id="JAGQHR010001065">
    <property type="protein sequence ID" value="MCA9730248.1"/>
    <property type="molecule type" value="Genomic_DNA"/>
</dbReference>
<dbReference type="InterPro" id="IPR011519">
    <property type="entry name" value="UnbV_ASPIC"/>
</dbReference>
<organism evidence="4 5">
    <name type="scientific">Eiseniibacteriota bacterium</name>
    <dbReference type="NCBI Taxonomy" id="2212470"/>
    <lineage>
        <taxon>Bacteria</taxon>
        <taxon>Candidatus Eiseniibacteriota</taxon>
    </lineage>
</organism>
<evidence type="ECO:0000259" key="2">
    <source>
        <dbReference type="Pfam" id="PF07593"/>
    </source>
</evidence>
<dbReference type="InterPro" id="IPR028994">
    <property type="entry name" value="Integrin_alpha_N"/>
</dbReference>
<feature type="domain" description="ASPIC/UnbV" evidence="2">
    <location>
        <begin position="198"/>
        <end position="264"/>
    </location>
</feature>
<feature type="non-terminal residue" evidence="4">
    <location>
        <position position="1"/>
    </location>
</feature>
<dbReference type="AlphaFoldDB" id="A0A956M485"/>
<dbReference type="Pfam" id="PF07593">
    <property type="entry name" value="UnbV_ASPIC"/>
    <property type="match status" value="1"/>
</dbReference>
<dbReference type="InterPro" id="IPR013517">
    <property type="entry name" value="FG-GAP"/>
</dbReference>
<protein>
    <submittedName>
        <fullName evidence="4">VCBS repeat-containing protein</fullName>
    </submittedName>
</protein>
<gene>
    <name evidence="4" type="ORF">KC729_21365</name>
</gene>
<name>A0A956M485_UNCEI</name>
<feature type="domain" description="FlgD/Vpr Ig-like" evidence="3">
    <location>
        <begin position="302"/>
        <end position="362"/>
    </location>
</feature>
<evidence type="ECO:0000313" key="5">
    <source>
        <dbReference type="Proteomes" id="UP000697710"/>
    </source>
</evidence>
<evidence type="ECO:0000259" key="3">
    <source>
        <dbReference type="Pfam" id="PF13860"/>
    </source>
</evidence>
<dbReference type="Gene3D" id="2.60.40.4070">
    <property type="match status" value="1"/>
</dbReference>
<dbReference type="InterPro" id="IPR026444">
    <property type="entry name" value="Secre_tail"/>
</dbReference>
<dbReference type="InterPro" id="IPR025965">
    <property type="entry name" value="FlgD/Vpr_Ig-like"/>
</dbReference>
<keyword evidence="1" id="KW-0732">Signal</keyword>
<dbReference type="Pfam" id="PF13517">
    <property type="entry name" value="FG-GAP_3"/>
    <property type="match status" value="2"/>
</dbReference>
<reference evidence="4" key="1">
    <citation type="submission" date="2020-04" db="EMBL/GenBank/DDBJ databases">
        <authorList>
            <person name="Zhang T."/>
        </authorList>
    </citation>
    <scope>NUCLEOTIDE SEQUENCE</scope>
    <source>
        <strain evidence="4">HKST-UBA01</strain>
    </source>
</reference>
<dbReference type="Pfam" id="PF13860">
    <property type="entry name" value="FlgD_ig"/>
    <property type="match status" value="1"/>
</dbReference>
<dbReference type="PANTHER" id="PTHR16026:SF0">
    <property type="entry name" value="CARTILAGE ACIDIC PROTEIN 1"/>
    <property type="match status" value="1"/>
</dbReference>
<proteinExistence type="predicted"/>
<evidence type="ECO:0000256" key="1">
    <source>
        <dbReference type="ARBA" id="ARBA00022729"/>
    </source>
</evidence>
<dbReference type="SUPFAM" id="SSF69318">
    <property type="entry name" value="Integrin alpha N-terminal domain"/>
    <property type="match status" value="1"/>
</dbReference>
<dbReference type="InterPro" id="IPR027039">
    <property type="entry name" value="Crtac1"/>
</dbReference>
<dbReference type="Proteomes" id="UP000697710">
    <property type="component" value="Unassembled WGS sequence"/>
</dbReference>
<dbReference type="NCBIfam" id="TIGR04183">
    <property type="entry name" value="Por_Secre_tail"/>
    <property type="match status" value="1"/>
</dbReference>
<comment type="caution">
    <text evidence="4">The sequence shown here is derived from an EMBL/GenBank/DDBJ whole genome shotgun (WGS) entry which is preliminary data.</text>
</comment>